<dbReference type="CDD" id="cd00075">
    <property type="entry name" value="HATPase"/>
    <property type="match status" value="1"/>
</dbReference>
<dbReference type="InterPro" id="IPR004358">
    <property type="entry name" value="Sig_transdc_His_kin-like_C"/>
</dbReference>
<feature type="region of interest" description="Disordered" evidence="15">
    <location>
        <begin position="429"/>
        <end position="450"/>
    </location>
</feature>
<dbReference type="PRINTS" id="PR00344">
    <property type="entry name" value="BCTRLSENSOR"/>
</dbReference>
<dbReference type="PROSITE" id="PS50109">
    <property type="entry name" value="HIS_KIN"/>
    <property type="match status" value="1"/>
</dbReference>
<dbReference type="PROSITE" id="PS50885">
    <property type="entry name" value="HAMP"/>
    <property type="match status" value="1"/>
</dbReference>
<dbReference type="CDD" id="cd06225">
    <property type="entry name" value="HAMP"/>
    <property type="match status" value="1"/>
</dbReference>
<dbReference type="FunFam" id="1.10.287.130:FF:000001">
    <property type="entry name" value="Two-component sensor histidine kinase"/>
    <property type="match status" value="1"/>
</dbReference>
<feature type="region of interest" description="Disordered" evidence="15">
    <location>
        <begin position="535"/>
        <end position="645"/>
    </location>
</feature>
<keyword evidence="13 16" id="KW-0472">Membrane</keyword>
<feature type="transmembrane region" description="Helical" evidence="16">
    <location>
        <begin position="40"/>
        <end position="62"/>
    </location>
</feature>
<reference evidence="19" key="2">
    <citation type="submission" date="2021-04" db="EMBL/GenBank/DDBJ databases">
        <authorList>
            <person name="Gilroy R."/>
        </authorList>
    </citation>
    <scope>NUCLEOTIDE SEQUENCE</scope>
    <source>
        <strain evidence="19">ChiHjej13B12-4958</strain>
    </source>
</reference>
<dbReference type="GO" id="GO:0005886">
    <property type="term" value="C:plasma membrane"/>
    <property type="evidence" value="ECO:0007669"/>
    <property type="project" value="UniProtKB-SubCell"/>
</dbReference>
<feature type="compositionally biased region" description="Low complexity" evidence="15">
    <location>
        <begin position="603"/>
        <end position="618"/>
    </location>
</feature>
<feature type="compositionally biased region" description="Basic and acidic residues" evidence="15">
    <location>
        <begin position="8"/>
        <end position="24"/>
    </location>
</feature>
<dbReference type="GO" id="GO:0005509">
    <property type="term" value="F:calcium ion binding"/>
    <property type="evidence" value="ECO:0007669"/>
    <property type="project" value="UniProtKB-ARBA"/>
</dbReference>
<evidence type="ECO:0000256" key="2">
    <source>
        <dbReference type="ARBA" id="ARBA00001968"/>
    </source>
</evidence>
<keyword evidence="7 16" id="KW-0812">Transmembrane</keyword>
<feature type="transmembrane region" description="Helical" evidence="16">
    <location>
        <begin position="194"/>
        <end position="214"/>
    </location>
</feature>
<dbReference type="InterPro" id="IPR003660">
    <property type="entry name" value="HAMP_dom"/>
</dbReference>
<dbReference type="GO" id="GO:0005524">
    <property type="term" value="F:ATP binding"/>
    <property type="evidence" value="ECO:0007669"/>
    <property type="project" value="UniProtKB-KW"/>
</dbReference>
<feature type="compositionally biased region" description="Low complexity" evidence="15">
    <location>
        <begin position="578"/>
        <end position="592"/>
    </location>
</feature>
<dbReference type="InterPro" id="IPR050351">
    <property type="entry name" value="BphY/WalK/GraS-like"/>
</dbReference>
<evidence type="ECO:0000259" key="17">
    <source>
        <dbReference type="PROSITE" id="PS50109"/>
    </source>
</evidence>
<keyword evidence="6" id="KW-0808">Transferase</keyword>
<evidence type="ECO:0000256" key="1">
    <source>
        <dbReference type="ARBA" id="ARBA00000085"/>
    </source>
</evidence>
<comment type="caution">
    <text evidence="19">The sequence shown here is derived from an EMBL/GenBank/DDBJ whole genome shotgun (WGS) entry which is preliminary data.</text>
</comment>
<keyword evidence="8" id="KW-0547">Nucleotide-binding</keyword>
<protein>
    <recommendedName>
        <fullName evidence="14">Sensor-like histidine kinase SenX3</fullName>
        <ecNumber evidence="4">2.7.13.3</ecNumber>
    </recommendedName>
</protein>
<dbReference type="GO" id="GO:0000156">
    <property type="term" value="F:phosphorelay response regulator activity"/>
    <property type="evidence" value="ECO:0007669"/>
    <property type="project" value="TreeGrafter"/>
</dbReference>
<keyword evidence="10" id="KW-0067">ATP-binding</keyword>
<dbReference type="PANTHER" id="PTHR42878:SF7">
    <property type="entry name" value="SENSOR HISTIDINE KINASE GLRK"/>
    <property type="match status" value="1"/>
</dbReference>
<keyword evidence="9 19" id="KW-0418">Kinase</keyword>
<dbReference type="InterPro" id="IPR036890">
    <property type="entry name" value="HATPase_C_sf"/>
</dbReference>
<dbReference type="InterPro" id="IPR036097">
    <property type="entry name" value="HisK_dim/P_sf"/>
</dbReference>
<evidence type="ECO:0000256" key="15">
    <source>
        <dbReference type="SAM" id="MobiDB-lite"/>
    </source>
</evidence>
<feature type="compositionally biased region" description="Acidic residues" evidence="15">
    <location>
        <begin position="535"/>
        <end position="565"/>
    </location>
</feature>
<dbReference type="FunFam" id="3.30.565.10:FF:000006">
    <property type="entry name" value="Sensor histidine kinase WalK"/>
    <property type="match status" value="1"/>
</dbReference>
<feature type="domain" description="Histidine kinase" evidence="17">
    <location>
        <begin position="290"/>
        <end position="531"/>
    </location>
</feature>
<evidence type="ECO:0000256" key="11">
    <source>
        <dbReference type="ARBA" id="ARBA00022989"/>
    </source>
</evidence>
<dbReference type="GO" id="GO:0000155">
    <property type="term" value="F:phosphorelay sensor kinase activity"/>
    <property type="evidence" value="ECO:0007669"/>
    <property type="project" value="InterPro"/>
</dbReference>
<organism evidence="19 20">
    <name type="scientific">Candidatus Corynebacterium faecigallinarum</name>
    <dbReference type="NCBI Taxonomy" id="2838528"/>
    <lineage>
        <taxon>Bacteria</taxon>
        <taxon>Bacillati</taxon>
        <taxon>Actinomycetota</taxon>
        <taxon>Actinomycetes</taxon>
        <taxon>Mycobacteriales</taxon>
        <taxon>Corynebacteriaceae</taxon>
        <taxon>Corynebacterium</taxon>
    </lineage>
</organism>
<keyword evidence="12" id="KW-0902">Two-component regulatory system</keyword>
<dbReference type="EMBL" id="DWVP01000022">
    <property type="protein sequence ID" value="HJC85733.1"/>
    <property type="molecule type" value="Genomic_DNA"/>
</dbReference>
<evidence type="ECO:0000256" key="7">
    <source>
        <dbReference type="ARBA" id="ARBA00022692"/>
    </source>
</evidence>
<dbReference type="EC" id="2.7.13.3" evidence="4"/>
<comment type="catalytic activity">
    <reaction evidence="1">
        <text>ATP + protein L-histidine = ADP + protein N-phospho-L-histidine.</text>
        <dbReference type="EC" id="2.7.13.3"/>
    </reaction>
</comment>
<proteinExistence type="predicted"/>
<evidence type="ECO:0000256" key="9">
    <source>
        <dbReference type="ARBA" id="ARBA00022777"/>
    </source>
</evidence>
<dbReference type="InterPro" id="IPR005467">
    <property type="entry name" value="His_kinase_dom"/>
</dbReference>
<dbReference type="AlphaFoldDB" id="A0A9D2QGM2"/>
<dbReference type="InterPro" id="IPR003594">
    <property type="entry name" value="HATPase_dom"/>
</dbReference>
<dbReference type="Pfam" id="PF00512">
    <property type="entry name" value="HisKA"/>
    <property type="match status" value="1"/>
</dbReference>
<evidence type="ECO:0000256" key="4">
    <source>
        <dbReference type="ARBA" id="ARBA00012438"/>
    </source>
</evidence>
<evidence type="ECO:0000256" key="10">
    <source>
        <dbReference type="ARBA" id="ARBA00022840"/>
    </source>
</evidence>
<dbReference type="SMART" id="SM00388">
    <property type="entry name" value="HisKA"/>
    <property type="match status" value="1"/>
</dbReference>
<comment type="subcellular location">
    <subcellularLocation>
        <location evidence="3">Cell membrane</location>
    </subcellularLocation>
</comment>
<name>A0A9D2QGM2_9CORY</name>
<evidence type="ECO:0000256" key="8">
    <source>
        <dbReference type="ARBA" id="ARBA00022741"/>
    </source>
</evidence>
<dbReference type="SUPFAM" id="SSF47384">
    <property type="entry name" value="Homodimeric domain of signal transducing histidine kinase"/>
    <property type="match status" value="1"/>
</dbReference>
<dbReference type="SMART" id="SM00387">
    <property type="entry name" value="HATPase_c"/>
    <property type="match status" value="1"/>
</dbReference>
<dbReference type="SMART" id="SM00304">
    <property type="entry name" value="HAMP"/>
    <property type="match status" value="1"/>
</dbReference>
<evidence type="ECO:0000256" key="16">
    <source>
        <dbReference type="SAM" id="Phobius"/>
    </source>
</evidence>
<dbReference type="Proteomes" id="UP000823858">
    <property type="component" value="Unassembled WGS sequence"/>
</dbReference>
<sequence length="645" mass="69107">MASPSDGRAWKIGREKASREKTAREKPYPGVFLSHYPLRVSLVLVIAVLTALGLTVSGTVITGMTQRFLTDRVDENLLSARSWAINATDSKCDRQDPQRGLYERLTQQQPPSDLYWHVVGDPCAELSPNNINQSQPDVSALDEPTSPVTVPATSESASSSPWRAAAVVNDNGEVTIFALPMDGETKIMNQMTTMLVTVSLLILAVLIGASMFLVRRALQPLYQVEQTAGRIARGHLDQRVPNWSPRTEVGRLSVALNRMLAQIQGAFIAVNESEKQAREAESSMRRFIGDASHELRTPLTSVRGYADLYRSGATDDPDMVMDRIADEAGRMSLLVEDLLTLVRMDEGRPMREDPVDLLELSLAAAENARAGFPGRVVRVHNDTRSVPVTMGDSARLHQVVGNLVTNALRHAGDDATVDIRLSRVSGAGTGDGAAEGAGSDGTGSDGAGGGAGADMIALDVSDDGDGISPEDVPHLFERFYRADVSRSRALGGSGLGLSIVQRLIERHHGTITVESELGKGTTFHILLPPWPDEGLDDDLDDDLGGDLDDDLDGDLDSDPDGDLTEDYGGQDVDETPESDSANSGSASADIAGEYPADTEGTDSDSSSPSSAQESPSAPKHSTPKHSAPGDKQPWSDRRNPNTWGR</sequence>
<evidence type="ECO:0000256" key="5">
    <source>
        <dbReference type="ARBA" id="ARBA00022553"/>
    </source>
</evidence>
<keyword evidence="5" id="KW-0597">Phosphoprotein</keyword>
<dbReference type="Pfam" id="PF02518">
    <property type="entry name" value="HATPase_c"/>
    <property type="match status" value="1"/>
</dbReference>
<comment type="cofactor">
    <cofactor evidence="2">
        <name>a divalent metal cation</name>
        <dbReference type="ChEBI" id="CHEBI:60240"/>
    </cofactor>
</comment>
<feature type="region of interest" description="Disordered" evidence="15">
    <location>
        <begin position="131"/>
        <end position="156"/>
    </location>
</feature>
<evidence type="ECO:0000313" key="20">
    <source>
        <dbReference type="Proteomes" id="UP000823858"/>
    </source>
</evidence>
<dbReference type="Gene3D" id="1.10.287.130">
    <property type="match status" value="1"/>
</dbReference>
<dbReference type="Gene3D" id="6.10.340.10">
    <property type="match status" value="1"/>
</dbReference>
<dbReference type="SUPFAM" id="SSF55874">
    <property type="entry name" value="ATPase domain of HSP90 chaperone/DNA topoisomerase II/histidine kinase"/>
    <property type="match status" value="1"/>
</dbReference>
<dbReference type="CDD" id="cd00082">
    <property type="entry name" value="HisKA"/>
    <property type="match status" value="1"/>
</dbReference>
<evidence type="ECO:0000256" key="6">
    <source>
        <dbReference type="ARBA" id="ARBA00022679"/>
    </source>
</evidence>
<evidence type="ECO:0000313" key="19">
    <source>
        <dbReference type="EMBL" id="HJC85733.1"/>
    </source>
</evidence>
<dbReference type="SUPFAM" id="SSF158472">
    <property type="entry name" value="HAMP domain-like"/>
    <property type="match status" value="1"/>
</dbReference>
<dbReference type="PANTHER" id="PTHR42878">
    <property type="entry name" value="TWO-COMPONENT HISTIDINE KINASE"/>
    <property type="match status" value="1"/>
</dbReference>
<dbReference type="InterPro" id="IPR003661">
    <property type="entry name" value="HisK_dim/P_dom"/>
</dbReference>
<dbReference type="GO" id="GO:0030295">
    <property type="term" value="F:protein kinase activator activity"/>
    <property type="evidence" value="ECO:0007669"/>
    <property type="project" value="TreeGrafter"/>
</dbReference>
<feature type="region of interest" description="Disordered" evidence="15">
    <location>
        <begin position="1"/>
        <end position="24"/>
    </location>
</feature>
<evidence type="ECO:0000259" key="18">
    <source>
        <dbReference type="PROSITE" id="PS50885"/>
    </source>
</evidence>
<evidence type="ECO:0000256" key="14">
    <source>
        <dbReference type="ARBA" id="ARBA00039401"/>
    </source>
</evidence>
<dbReference type="Pfam" id="PF00672">
    <property type="entry name" value="HAMP"/>
    <property type="match status" value="1"/>
</dbReference>
<keyword evidence="11 16" id="KW-1133">Transmembrane helix</keyword>
<feature type="compositionally biased region" description="Polar residues" evidence="15">
    <location>
        <begin position="146"/>
        <end position="156"/>
    </location>
</feature>
<dbReference type="Gene3D" id="3.30.565.10">
    <property type="entry name" value="Histidine kinase-like ATPase, C-terminal domain"/>
    <property type="match status" value="1"/>
</dbReference>
<accession>A0A9D2QGM2</accession>
<evidence type="ECO:0000256" key="13">
    <source>
        <dbReference type="ARBA" id="ARBA00023136"/>
    </source>
</evidence>
<evidence type="ECO:0000256" key="12">
    <source>
        <dbReference type="ARBA" id="ARBA00023012"/>
    </source>
</evidence>
<gene>
    <name evidence="19" type="ORF">H9751_09340</name>
</gene>
<feature type="domain" description="HAMP" evidence="18">
    <location>
        <begin position="215"/>
        <end position="268"/>
    </location>
</feature>
<reference evidence="19" key="1">
    <citation type="journal article" date="2021" name="PeerJ">
        <title>Extensive microbial diversity within the chicken gut microbiome revealed by metagenomics and culture.</title>
        <authorList>
            <person name="Gilroy R."/>
            <person name="Ravi A."/>
            <person name="Getino M."/>
            <person name="Pursley I."/>
            <person name="Horton D.L."/>
            <person name="Alikhan N.F."/>
            <person name="Baker D."/>
            <person name="Gharbi K."/>
            <person name="Hall N."/>
            <person name="Watson M."/>
            <person name="Adriaenssens E.M."/>
            <person name="Foster-Nyarko E."/>
            <person name="Jarju S."/>
            <person name="Secka A."/>
            <person name="Antonio M."/>
            <person name="Oren A."/>
            <person name="Chaudhuri R.R."/>
            <person name="La Ragione R."/>
            <person name="Hildebrand F."/>
            <person name="Pallen M.J."/>
        </authorList>
    </citation>
    <scope>NUCLEOTIDE SEQUENCE</scope>
    <source>
        <strain evidence="19">ChiHjej13B12-4958</strain>
    </source>
</reference>
<dbReference type="GO" id="GO:0007234">
    <property type="term" value="P:osmosensory signaling via phosphorelay pathway"/>
    <property type="evidence" value="ECO:0007669"/>
    <property type="project" value="TreeGrafter"/>
</dbReference>
<evidence type="ECO:0000256" key="3">
    <source>
        <dbReference type="ARBA" id="ARBA00004236"/>
    </source>
</evidence>